<dbReference type="SUPFAM" id="SSF49354">
    <property type="entry name" value="PapD-like"/>
    <property type="match status" value="1"/>
</dbReference>
<dbReference type="Proteomes" id="UP001175271">
    <property type="component" value="Unassembled WGS sequence"/>
</dbReference>
<proteinExistence type="predicted"/>
<dbReference type="InterPro" id="IPR000535">
    <property type="entry name" value="MSP_dom"/>
</dbReference>
<gene>
    <name evidence="2" type="ORF">QR680_008776</name>
</gene>
<name>A0AA39IHW6_9BILA</name>
<dbReference type="InterPro" id="IPR008962">
    <property type="entry name" value="PapD-like_sf"/>
</dbReference>
<dbReference type="Pfam" id="PF00635">
    <property type="entry name" value="Motile_Sperm"/>
    <property type="match status" value="1"/>
</dbReference>
<dbReference type="InterPro" id="IPR051774">
    <property type="entry name" value="Sperm-specific_class_P"/>
</dbReference>
<evidence type="ECO:0000259" key="1">
    <source>
        <dbReference type="Pfam" id="PF00635"/>
    </source>
</evidence>
<keyword evidence="3" id="KW-1185">Reference proteome</keyword>
<dbReference type="InterPro" id="IPR013783">
    <property type="entry name" value="Ig-like_fold"/>
</dbReference>
<evidence type="ECO:0000313" key="3">
    <source>
        <dbReference type="Proteomes" id="UP001175271"/>
    </source>
</evidence>
<dbReference type="Gene3D" id="2.60.40.10">
    <property type="entry name" value="Immunoglobulins"/>
    <property type="match status" value="1"/>
</dbReference>
<accession>A0AA39IHW6</accession>
<sequence>MEKTAAMSNERWVWSDEAPDVELVEPAVRVSISRNRLIFGSVEERSPVEHSFSIVNHSDVPVAFKILSSDNYSYFVSQEIGVIEGVRLRAFPFVETKNSLRITVFRRPTSCFRQEFGDPKRLKLHHKHRMHILVAPLLSWTANPAAAFLFSRSFEKLRLCLEFTGKEPSPDDRAELLVDKKGWNTWGHVVQKKP</sequence>
<protein>
    <recommendedName>
        <fullName evidence="1">MSP domain-containing protein</fullName>
    </recommendedName>
</protein>
<dbReference type="EMBL" id="JAUCMV010000001">
    <property type="protein sequence ID" value="KAK0424660.1"/>
    <property type="molecule type" value="Genomic_DNA"/>
</dbReference>
<dbReference type="PANTHER" id="PTHR22947:SF18">
    <property type="entry name" value="MAJOR SPERM PROTEIN"/>
    <property type="match status" value="1"/>
</dbReference>
<evidence type="ECO:0000313" key="2">
    <source>
        <dbReference type="EMBL" id="KAK0424660.1"/>
    </source>
</evidence>
<reference evidence="2" key="1">
    <citation type="submission" date="2023-06" db="EMBL/GenBank/DDBJ databases">
        <title>Genomic analysis of the entomopathogenic nematode Steinernema hermaphroditum.</title>
        <authorList>
            <person name="Schwarz E.M."/>
            <person name="Heppert J.K."/>
            <person name="Baniya A."/>
            <person name="Schwartz H.T."/>
            <person name="Tan C.-H."/>
            <person name="Antoshechkin I."/>
            <person name="Sternberg P.W."/>
            <person name="Goodrich-Blair H."/>
            <person name="Dillman A.R."/>
        </authorList>
    </citation>
    <scope>NUCLEOTIDE SEQUENCE</scope>
    <source>
        <strain evidence="2">PS9179</strain>
        <tissue evidence="2">Whole animal</tissue>
    </source>
</reference>
<dbReference type="AlphaFoldDB" id="A0AA39IHW6"/>
<comment type="caution">
    <text evidence="2">The sequence shown here is derived from an EMBL/GenBank/DDBJ whole genome shotgun (WGS) entry which is preliminary data.</text>
</comment>
<feature type="domain" description="MSP" evidence="1">
    <location>
        <begin position="31"/>
        <end position="84"/>
    </location>
</feature>
<organism evidence="2 3">
    <name type="scientific">Steinernema hermaphroditum</name>
    <dbReference type="NCBI Taxonomy" id="289476"/>
    <lineage>
        <taxon>Eukaryota</taxon>
        <taxon>Metazoa</taxon>
        <taxon>Ecdysozoa</taxon>
        <taxon>Nematoda</taxon>
        <taxon>Chromadorea</taxon>
        <taxon>Rhabditida</taxon>
        <taxon>Tylenchina</taxon>
        <taxon>Panagrolaimomorpha</taxon>
        <taxon>Strongyloidoidea</taxon>
        <taxon>Steinernematidae</taxon>
        <taxon>Steinernema</taxon>
    </lineage>
</organism>
<dbReference type="PANTHER" id="PTHR22947">
    <property type="entry name" value="MAJOR SPERM PROTEIN"/>
    <property type="match status" value="1"/>
</dbReference>